<dbReference type="Proteomes" id="UP001217089">
    <property type="component" value="Unassembled WGS sequence"/>
</dbReference>
<keyword evidence="4" id="KW-1185">Reference proteome</keyword>
<comment type="caution">
    <text evidence="3">The sequence shown here is derived from an EMBL/GenBank/DDBJ whole genome shotgun (WGS) entry which is preliminary data.</text>
</comment>
<dbReference type="Pfam" id="PF00781">
    <property type="entry name" value="DAGK_cat"/>
    <property type="match status" value="1"/>
</dbReference>
<dbReference type="Gene3D" id="3.40.50.10330">
    <property type="entry name" value="Probable inorganic polyphosphate/atp-NAD kinase, domain 1"/>
    <property type="match status" value="1"/>
</dbReference>
<dbReference type="InterPro" id="IPR016064">
    <property type="entry name" value="NAD/diacylglycerol_kinase_sf"/>
</dbReference>
<dbReference type="PROSITE" id="PS50146">
    <property type="entry name" value="DAGK"/>
    <property type="match status" value="1"/>
</dbReference>
<reference evidence="3 4" key="1">
    <citation type="submission" date="2022-12" db="EMBL/GenBank/DDBJ databases">
        <title>Chromosome-level genome of Tegillarca granosa.</title>
        <authorList>
            <person name="Kim J."/>
        </authorList>
    </citation>
    <scope>NUCLEOTIDE SEQUENCE [LARGE SCALE GENOMIC DNA]</scope>
    <source>
        <strain evidence="3">Teg-2019</strain>
        <tissue evidence="3">Adductor muscle</tissue>
    </source>
</reference>
<dbReference type="PANTHER" id="PTHR12358:SF111">
    <property type="entry name" value="CERAMIDE KINASE, ISOFORM A"/>
    <property type="match status" value="1"/>
</dbReference>
<accession>A0ABQ9ET36</accession>
<protein>
    <recommendedName>
        <fullName evidence="2">DAGKc domain-containing protein</fullName>
    </recommendedName>
</protein>
<evidence type="ECO:0000256" key="1">
    <source>
        <dbReference type="SAM" id="Phobius"/>
    </source>
</evidence>
<evidence type="ECO:0000259" key="2">
    <source>
        <dbReference type="PROSITE" id="PS50146"/>
    </source>
</evidence>
<dbReference type="EMBL" id="JARBDR010000813">
    <property type="protein sequence ID" value="KAJ8306448.1"/>
    <property type="molecule type" value="Genomic_DNA"/>
</dbReference>
<sequence length="126" mass="14237">MLRLYQRKENIDVNDPNAKLHVCKVPIGIIPAGSGDYVAKYLHGNRDVITATIKIILGNTVQTNVASLHEGGKLVTYSGLLLGFNLFGEMMRDLEKFRNLGQIRFNGILILLIFIFIEIKNEFYNI</sequence>
<dbReference type="InterPro" id="IPR001206">
    <property type="entry name" value="Diacylglycerol_kinase_cat_dom"/>
</dbReference>
<proteinExistence type="predicted"/>
<feature type="domain" description="DAGKc" evidence="2">
    <location>
        <begin position="1"/>
        <end position="71"/>
    </location>
</feature>
<feature type="transmembrane region" description="Helical" evidence="1">
    <location>
        <begin position="100"/>
        <end position="117"/>
    </location>
</feature>
<dbReference type="InterPro" id="IPR017438">
    <property type="entry name" value="ATP-NAD_kinase_N"/>
</dbReference>
<dbReference type="SUPFAM" id="SSF111331">
    <property type="entry name" value="NAD kinase/diacylglycerol kinase-like"/>
    <property type="match status" value="1"/>
</dbReference>
<name>A0ABQ9ET36_TEGGR</name>
<keyword evidence="1" id="KW-0472">Membrane</keyword>
<gene>
    <name evidence="3" type="ORF">KUTeg_016993</name>
</gene>
<keyword evidence="1" id="KW-1133">Transmembrane helix</keyword>
<evidence type="ECO:0000313" key="4">
    <source>
        <dbReference type="Proteomes" id="UP001217089"/>
    </source>
</evidence>
<dbReference type="InterPro" id="IPR050187">
    <property type="entry name" value="Lipid_Phosphate_FormReg"/>
</dbReference>
<dbReference type="PANTHER" id="PTHR12358">
    <property type="entry name" value="SPHINGOSINE KINASE"/>
    <property type="match status" value="1"/>
</dbReference>
<organism evidence="3 4">
    <name type="scientific">Tegillarca granosa</name>
    <name type="common">Malaysian cockle</name>
    <name type="synonym">Anadara granosa</name>
    <dbReference type="NCBI Taxonomy" id="220873"/>
    <lineage>
        <taxon>Eukaryota</taxon>
        <taxon>Metazoa</taxon>
        <taxon>Spiralia</taxon>
        <taxon>Lophotrochozoa</taxon>
        <taxon>Mollusca</taxon>
        <taxon>Bivalvia</taxon>
        <taxon>Autobranchia</taxon>
        <taxon>Pteriomorphia</taxon>
        <taxon>Arcoida</taxon>
        <taxon>Arcoidea</taxon>
        <taxon>Arcidae</taxon>
        <taxon>Tegillarca</taxon>
    </lineage>
</organism>
<evidence type="ECO:0000313" key="3">
    <source>
        <dbReference type="EMBL" id="KAJ8306448.1"/>
    </source>
</evidence>
<keyword evidence="1" id="KW-0812">Transmembrane</keyword>